<reference evidence="4" key="1">
    <citation type="submission" date="2025-08" db="UniProtKB">
        <authorList>
            <consortium name="Ensembl"/>
        </authorList>
    </citation>
    <scope>IDENTIFICATION</scope>
</reference>
<dbReference type="Gene3D" id="3.30.250.20">
    <property type="entry name" value="L1 transposable element, C-terminal domain"/>
    <property type="match status" value="1"/>
</dbReference>
<evidence type="ECO:0000256" key="1">
    <source>
        <dbReference type="SAM" id="Coils"/>
    </source>
</evidence>
<keyword evidence="5" id="KW-1185">Reference proteome</keyword>
<dbReference type="GeneTree" id="ENSGT00940000160789"/>
<feature type="domain" description="L1 transposable element RRM" evidence="3">
    <location>
        <begin position="123"/>
        <end position="209"/>
    </location>
</feature>
<dbReference type="Gene3D" id="1.20.5.340">
    <property type="match status" value="1"/>
</dbReference>
<dbReference type="Gene3D" id="3.30.70.1820">
    <property type="entry name" value="L1 transposable element, RRM domain"/>
    <property type="match status" value="1"/>
</dbReference>
<organism evidence="4 5">
    <name type="scientific">Labrus bergylta</name>
    <name type="common">ballan wrasse</name>
    <dbReference type="NCBI Taxonomy" id="56723"/>
    <lineage>
        <taxon>Eukaryota</taxon>
        <taxon>Metazoa</taxon>
        <taxon>Chordata</taxon>
        <taxon>Craniata</taxon>
        <taxon>Vertebrata</taxon>
        <taxon>Euteleostomi</taxon>
        <taxon>Actinopterygii</taxon>
        <taxon>Neopterygii</taxon>
        <taxon>Teleostei</taxon>
        <taxon>Neoteleostei</taxon>
        <taxon>Acanthomorphata</taxon>
        <taxon>Eupercaria</taxon>
        <taxon>Labriformes</taxon>
        <taxon>Labridae</taxon>
        <taxon>Labrus</taxon>
    </lineage>
</organism>
<evidence type="ECO:0000313" key="5">
    <source>
        <dbReference type="Proteomes" id="UP000261660"/>
    </source>
</evidence>
<dbReference type="PANTHER" id="PTHR11505">
    <property type="entry name" value="L1 TRANSPOSABLE ELEMENT-RELATED"/>
    <property type="match status" value="1"/>
</dbReference>
<evidence type="ECO:0000256" key="2">
    <source>
        <dbReference type="SAM" id="MobiDB-lite"/>
    </source>
</evidence>
<feature type="coiled-coil region" evidence="1">
    <location>
        <begin position="65"/>
        <end position="92"/>
    </location>
</feature>
<dbReference type="InParanoid" id="A0A3Q3MPB5"/>
<dbReference type="AlphaFoldDB" id="A0A3Q3MPB5"/>
<proteinExistence type="predicted"/>
<dbReference type="InterPro" id="IPR042566">
    <property type="entry name" value="L1_C"/>
</dbReference>
<accession>A0A3Q3MPB5</accession>
<evidence type="ECO:0000259" key="3">
    <source>
        <dbReference type="Pfam" id="PF02994"/>
    </source>
</evidence>
<dbReference type="InterPro" id="IPR004244">
    <property type="entry name" value="Transposase_22"/>
</dbReference>
<feature type="compositionally biased region" description="Polar residues" evidence="2">
    <location>
        <begin position="1"/>
        <end position="12"/>
    </location>
</feature>
<dbReference type="STRING" id="56723.ENSLBEP00000022320"/>
<dbReference type="InterPro" id="IPR043636">
    <property type="entry name" value="L1_RRM_dom"/>
</dbReference>
<dbReference type="Pfam" id="PF02994">
    <property type="entry name" value="Transposase_22"/>
    <property type="match status" value="1"/>
</dbReference>
<name>A0A3Q3MPB5_9LABR</name>
<feature type="region of interest" description="Disordered" evidence="2">
    <location>
        <begin position="1"/>
        <end position="32"/>
    </location>
</feature>
<sequence length="333" mass="37958">MSKSFQSTTSSRAARKLSPQPEGNLMPPEQRNSEPLMENLLAEVSRISTTLTALTTDVTTIKESTTELRNSINAIQERLTEAEGRISDVEDTTEQIVDANEHNERRVEMLWNRVEDLENRSRRNNVRLIGLKEGAEAGGLMKCIQSIMSDGFGLELDEEMEIERAHRAPTTRPSEDRPPRLVLIRFLRSSARQKVLQAAKAKRGVMWSGCKVPFFPDMSRELAEKRRAFTEARSMLQKINVRHTLAFPAVLRFTWKEKKKSFSDSTEAEKFIMERGDKAGKLLARQLKQQTNNNVIPVVKKGDVLVSSSEERNGVFKQCYENIYTSQVNQEQN</sequence>
<evidence type="ECO:0000313" key="4">
    <source>
        <dbReference type="Ensembl" id="ENSLBEP00000022320.1"/>
    </source>
</evidence>
<dbReference type="Proteomes" id="UP000261660">
    <property type="component" value="Unplaced"/>
</dbReference>
<protein>
    <recommendedName>
        <fullName evidence="3">L1 transposable element RRM domain-containing protein</fullName>
    </recommendedName>
</protein>
<keyword evidence="1" id="KW-0175">Coiled coil</keyword>
<reference evidence="4" key="2">
    <citation type="submission" date="2025-09" db="UniProtKB">
        <authorList>
            <consortium name="Ensembl"/>
        </authorList>
    </citation>
    <scope>IDENTIFICATION</scope>
</reference>
<dbReference type="Ensembl" id="ENSLBET00000023499.1">
    <property type="protein sequence ID" value="ENSLBEP00000022320.1"/>
    <property type="gene ID" value="ENSLBEG00000017145.1"/>
</dbReference>